<organism evidence="1 2">
    <name type="scientific">Algivirga pacifica</name>
    <dbReference type="NCBI Taxonomy" id="1162670"/>
    <lineage>
        <taxon>Bacteria</taxon>
        <taxon>Pseudomonadati</taxon>
        <taxon>Bacteroidota</taxon>
        <taxon>Cytophagia</taxon>
        <taxon>Cytophagales</taxon>
        <taxon>Flammeovirgaceae</taxon>
        <taxon>Algivirga</taxon>
    </lineage>
</organism>
<dbReference type="EMBL" id="BAABJX010000045">
    <property type="protein sequence ID" value="GAA4842570.1"/>
    <property type="molecule type" value="Genomic_DNA"/>
</dbReference>
<name>A0ABP9DEF8_9BACT</name>
<comment type="caution">
    <text evidence="1">The sequence shown here is derived from an EMBL/GenBank/DDBJ whole genome shotgun (WGS) entry which is preliminary data.</text>
</comment>
<keyword evidence="2" id="KW-1185">Reference proteome</keyword>
<accession>A0ABP9DEF8</accession>
<evidence type="ECO:0000313" key="2">
    <source>
        <dbReference type="Proteomes" id="UP001500298"/>
    </source>
</evidence>
<reference evidence="2" key="1">
    <citation type="journal article" date="2019" name="Int. J. Syst. Evol. Microbiol.">
        <title>The Global Catalogue of Microorganisms (GCM) 10K type strain sequencing project: providing services to taxonomists for standard genome sequencing and annotation.</title>
        <authorList>
            <consortium name="The Broad Institute Genomics Platform"/>
            <consortium name="The Broad Institute Genome Sequencing Center for Infectious Disease"/>
            <person name="Wu L."/>
            <person name="Ma J."/>
        </authorList>
    </citation>
    <scope>NUCLEOTIDE SEQUENCE [LARGE SCALE GENOMIC DNA]</scope>
    <source>
        <strain evidence="2">JCM 18326</strain>
    </source>
</reference>
<dbReference type="RefSeq" id="WP_345373140.1">
    <property type="nucleotide sequence ID" value="NZ_BAABJX010000045.1"/>
</dbReference>
<sequence>MHSPEDIQQAVTLLKSHLQVLPEEPLGESSDPIDEYTLLKERLSQLIAYLLANDFNRLLNGLYRMDVSEAKFKQAMAGPSEKVSDVIADLIIERELEKIAFRKKYK</sequence>
<proteinExistence type="predicted"/>
<dbReference type="Proteomes" id="UP001500298">
    <property type="component" value="Unassembled WGS sequence"/>
</dbReference>
<evidence type="ECO:0000313" key="1">
    <source>
        <dbReference type="EMBL" id="GAA4842570.1"/>
    </source>
</evidence>
<protein>
    <submittedName>
        <fullName evidence="1">Uncharacterized protein</fullName>
    </submittedName>
</protein>
<gene>
    <name evidence="1" type="ORF">GCM10023331_29570</name>
</gene>